<name>A0A1G2F755_9BACT</name>
<dbReference type="AlphaFoldDB" id="A0A1G2F755"/>
<gene>
    <name evidence="1" type="ORF">A2174_01590</name>
</gene>
<dbReference type="EMBL" id="MHMV01000040">
    <property type="protein sequence ID" value="OGZ33747.1"/>
    <property type="molecule type" value="Genomic_DNA"/>
</dbReference>
<reference evidence="1 2" key="1">
    <citation type="journal article" date="2016" name="Nat. Commun.">
        <title>Thousands of microbial genomes shed light on interconnected biogeochemical processes in an aquifer system.</title>
        <authorList>
            <person name="Anantharaman K."/>
            <person name="Brown C.T."/>
            <person name="Hug L.A."/>
            <person name="Sharon I."/>
            <person name="Castelle C.J."/>
            <person name="Probst A.J."/>
            <person name="Thomas B.C."/>
            <person name="Singh A."/>
            <person name="Wilkins M.J."/>
            <person name="Karaoz U."/>
            <person name="Brodie E.L."/>
            <person name="Williams K.H."/>
            <person name="Hubbard S.S."/>
            <person name="Banfield J.F."/>
        </authorList>
    </citation>
    <scope>NUCLEOTIDE SEQUENCE [LARGE SCALE GENOMIC DNA]</scope>
</reference>
<comment type="caution">
    <text evidence="1">The sequence shown here is derived from an EMBL/GenBank/DDBJ whole genome shotgun (WGS) entry which is preliminary data.</text>
</comment>
<proteinExistence type="predicted"/>
<dbReference type="InterPro" id="IPR011009">
    <property type="entry name" value="Kinase-like_dom_sf"/>
</dbReference>
<evidence type="ECO:0000313" key="1">
    <source>
        <dbReference type="EMBL" id="OGZ33747.1"/>
    </source>
</evidence>
<protein>
    <recommendedName>
        <fullName evidence="3">Aminoglycoside phosphotransferase domain-containing protein</fullName>
    </recommendedName>
</protein>
<evidence type="ECO:0000313" key="2">
    <source>
        <dbReference type="Proteomes" id="UP000177725"/>
    </source>
</evidence>
<sequence>MHNLESWVKEIARENEFKIDKEIYRGFYYSTIKIRNIIYEGDYQDKKAILKIYDDPRLSDEPVAQAKFNGINNSKILFAPKIYKSELTSTKSGWLIMEKLSGGSFMKSPLARMERMNFLNLYLEYRKNFPIKPTRTLALAENLPTHEFHCFRISRWLQMANDREAKIVLNGEKPVLEPNKLVAYYGKSISIIRKEFLKRKMIWCHGHFKPKEIFLTLDGKYYLTDFAHVKMYPEGYELAFIIWADWLMAADWELSYKKWKKGIFEWVGDMEKINKTLKLKNLKALMRASLIERTLGTILADVCASDRPREEKEKRISLLFGLWKELAED</sequence>
<accession>A0A1G2F755</accession>
<dbReference type="SUPFAM" id="SSF56112">
    <property type="entry name" value="Protein kinase-like (PK-like)"/>
    <property type="match status" value="1"/>
</dbReference>
<dbReference type="Proteomes" id="UP000177725">
    <property type="component" value="Unassembled WGS sequence"/>
</dbReference>
<evidence type="ECO:0008006" key="3">
    <source>
        <dbReference type="Google" id="ProtNLM"/>
    </source>
</evidence>
<organism evidence="1 2">
    <name type="scientific">Candidatus Portnoybacteria bacterium RBG_13_41_18</name>
    <dbReference type="NCBI Taxonomy" id="1801991"/>
    <lineage>
        <taxon>Bacteria</taxon>
        <taxon>Candidatus Portnoyibacteriota</taxon>
    </lineage>
</organism>